<dbReference type="Proteomes" id="UP000070284">
    <property type="component" value="Unassembled WGS sequence"/>
</dbReference>
<evidence type="ECO:0000313" key="1">
    <source>
        <dbReference type="EMBL" id="KXA94364.1"/>
    </source>
</evidence>
<comment type="caution">
    <text evidence="1">The sequence shown here is derived from an EMBL/GenBank/DDBJ whole genome shotgun (WGS) entry which is preliminary data.</text>
</comment>
<organism evidence="1 2">
    <name type="scientific">candidate division MSBL1 archaeon SCGC-AAA259E19</name>
    <dbReference type="NCBI Taxonomy" id="1698264"/>
    <lineage>
        <taxon>Archaea</taxon>
        <taxon>Methanobacteriati</taxon>
        <taxon>Methanobacteriota</taxon>
        <taxon>candidate division MSBL1</taxon>
    </lineage>
</organism>
<protein>
    <submittedName>
        <fullName evidence="1">Uncharacterized protein</fullName>
    </submittedName>
</protein>
<dbReference type="EMBL" id="LHXO01000063">
    <property type="protein sequence ID" value="KXA94364.1"/>
    <property type="molecule type" value="Genomic_DNA"/>
</dbReference>
<keyword evidence="2" id="KW-1185">Reference proteome</keyword>
<gene>
    <name evidence="1" type="ORF">AKJ65_04660</name>
</gene>
<evidence type="ECO:0000313" key="2">
    <source>
        <dbReference type="Proteomes" id="UP000070284"/>
    </source>
</evidence>
<accession>A0A133UJG5</accession>
<sequence length="60" mass="6795">MPLFLEFTFFCRSYFLKIVDPWENQCRISGAGRNHQRGSFGSGSINFGSPLNFSLCPKMG</sequence>
<proteinExistence type="predicted"/>
<dbReference type="AlphaFoldDB" id="A0A133UJG5"/>
<reference evidence="1 2" key="1">
    <citation type="journal article" date="2016" name="Sci. Rep.">
        <title>Metabolic traits of an uncultured archaeal lineage -MSBL1- from brine pools of the Red Sea.</title>
        <authorList>
            <person name="Mwirichia R."/>
            <person name="Alam I."/>
            <person name="Rashid M."/>
            <person name="Vinu M."/>
            <person name="Ba-Alawi W."/>
            <person name="Anthony Kamau A."/>
            <person name="Kamanda Ngugi D."/>
            <person name="Goker M."/>
            <person name="Klenk H.P."/>
            <person name="Bajic V."/>
            <person name="Stingl U."/>
        </authorList>
    </citation>
    <scope>NUCLEOTIDE SEQUENCE [LARGE SCALE GENOMIC DNA]</scope>
    <source>
        <strain evidence="1">SCGC-AAA259E19</strain>
    </source>
</reference>
<name>A0A133UJG5_9EURY</name>